<name>D7CJG7_SYNLT</name>
<dbReference type="AlphaFoldDB" id="D7CJG7"/>
<keyword evidence="2" id="KW-1277">Toxin-antitoxin system</keyword>
<dbReference type="KEGG" id="slp:Slip_2180"/>
<accession>D7CJG7</accession>
<dbReference type="InterPro" id="IPR051803">
    <property type="entry name" value="TA_system_RelE-like_toxin"/>
</dbReference>
<evidence type="ECO:0000256" key="2">
    <source>
        <dbReference type="ARBA" id="ARBA00022649"/>
    </source>
</evidence>
<dbReference type="Pfam" id="PF05016">
    <property type="entry name" value="ParE_toxin"/>
    <property type="match status" value="1"/>
</dbReference>
<dbReference type="NCBIfam" id="TIGR02385">
    <property type="entry name" value="RelE_StbE"/>
    <property type="match status" value="1"/>
</dbReference>
<dbReference type="PANTHER" id="PTHR33755:SF6">
    <property type="entry name" value="PLASMID STABILIZATION SYSTEM PROTEIN"/>
    <property type="match status" value="1"/>
</dbReference>
<dbReference type="InterPro" id="IPR035093">
    <property type="entry name" value="RelE/ParE_toxin_dom_sf"/>
</dbReference>
<dbReference type="SUPFAM" id="SSF143011">
    <property type="entry name" value="RelE-like"/>
    <property type="match status" value="1"/>
</dbReference>
<reference evidence="4" key="1">
    <citation type="journal article" date="2010" name="Stand. Genomic Sci.">
        <title>Complete genome sequence of Syntrophothermus lipocalidus type strain (TGB-C1T).</title>
        <authorList>
            <consortium name="US DOE Joint Genome Institute (JGI-PGF)"/>
            <person name="Djao O."/>
            <person name="Zhang X."/>
            <person name="Lucas S."/>
            <person name="Lapidus A."/>
            <person name="Glavina Del Rio T."/>
            <person name="Nolan M."/>
            <person name="Tice H."/>
            <person name="Cheng J."/>
            <person name="Han C."/>
            <person name="Tapia R."/>
            <person name="Goodwin L."/>
            <person name="Pitluck S."/>
            <person name="Liolios K."/>
            <person name="Ivanova N."/>
            <person name="Mavromatis K."/>
            <person name="Mikhailova N."/>
            <person name="Ovchinnikova G."/>
            <person name="Pati A."/>
            <person name="Brambilla E."/>
            <person name="Chen A."/>
            <person name="Palaniappan K."/>
            <person name="Land M."/>
            <person name="Hauser L."/>
            <person name="Chang Y."/>
            <person name="Jeffries C."/>
            <person name="Rohde M."/>
            <person name="Sikorski J."/>
            <person name="Spring S."/>
            <person name="Goker M."/>
            <person name="Detter J."/>
            <person name="Woyke T."/>
            <person name="Bristow J."/>
            <person name="Eisen J."/>
            <person name="Markowitz V."/>
            <person name="Hugenholtz P."/>
            <person name="Kyrpides N."/>
            <person name="Klenk H."/>
        </authorList>
    </citation>
    <scope>NUCLEOTIDE SEQUENCE [LARGE SCALE GENOMIC DNA]</scope>
    <source>
        <strain evidence="4">DSM 12680 / TGB-C1</strain>
    </source>
</reference>
<dbReference type="OrthoDB" id="3268478at2"/>
<evidence type="ECO:0000313" key="4">
    <source>
        <dbReference type="Proteomes" id="UP000000378"/>
    </source>
</evidence>
<dbReference type="InterPro" id="IPR007712">
    <property type="entry name" value="RelE/ParE_toxin"/>
</dbReference>
<dbReference type="Proteomes" id="UP000000378">
    <property type="component" value="Chromosome"/>
</dbReference>
<organism evidence="3 4">
    <name type="scientific">Syntrophothermus lipocalidus (strain DSM 12680 / TGB-C1)</name>
    <dbReference type="NCBI Taxonomy" id="643648"/>
    <lineage>
        <taxon>Bacteria</taxon>
        <taxon>Bacillati</taxon>
        <taxon>Bacillota</taxon>
        <taxon>Clostridia</taxon>
        <taxon>Eubacteriales</taxon>
        <taxon>Syntrophomonadaceae</taxon>
        <taxon>Syntrophothermus</taxon>
    </lineage>
</organism>
<dbReference type="Gene3D" id="3.30.2310.20">
    <property type="entry name" value="RelE-like"/>
    <property type="match status" value="1"/>
</dbReference>
<dbReference type="eggNOG" id="COG3668">
    <property type="taxonomic scope" value="Bacteria"/>
</dbReference>
<dbReference type="PANTHER" id="PTHR33755">
    <property type="entry name" value="TOXIN PARE1-RELATED"/>
    <property type="match status" value="1"/>
</dbReference>
<dbReference type="EMBL" id="CP002048">
    <property type="protein sequence ID" value="ADI02922.1"/>
    <property type="molecule type" value="Genomic_DNA"/>
</dbReference>
<keyword evidence="4" id="KW-1185">Reference proteome</keyword>
<dbReference type="RefSeq" id="WP_013176324.1">
    <property type="nucleotide sequence ID" value="NC_014220.1"/>
</dbReference>
<proteinExistence type="inferred from homology"/>
<dbReference type="STRING" id="643648.Slip_2180"/>
<dbReference type="HOGENOM" id="CLU_147162_6_1_9"/>
<reference evidence="3 4" key="2">
    <citation type="journal article" date="2010" name="Stand. Genomic Sci.">
        <title>Complete genome sequence of Syntrophothermus lipocalidus type strain (TGB-C1).</title>
        <authorList>
            <person name="Djao O.D."/>
            <person name="Zhang X."/>
            <person name="Lucas S."/>
            <person name="Lapidus A."/>
            <person name="Del Rio T.G."/>
            <person name="Nolan M."/>
            <person name="Tice H."/>
            <person name="Cheng J.F."/>
            <person name="Han C."/>
            <person name="Tapia R."/>
            <person name="Goodwin L."/>
            <person name="Pitluck S."/>
            <person name="Liolios K."/>
            <person name="Ivanova N."/>
            <person name="Mavromatis K."/>
            <person name="Mikhailova N."/>
            <person name="Ovchinnikova G."/>
            <person name="Pati A."/>
            <person name="Brambilla E."/>
            <person name="Chen A."/>
            <person name="Palaniappan K."/>
            <person name="Land M."/>
            <person name="Hauser L."/>
            <person name="Chang Y.J."/>
            <person name="Jeffries C.D."/>
            <person name="Rohde M."/>
            <person name="Sikorski J."/>
            <person name="Spring S."/>
            <person name="Goker M."/>
            <person name="Detter J.C."/>
            <person name="Woyke T."/>
            <person name="Bristow J."/>
            <person name="Eisen J.A."/>
            <person name="Markowitz V."/>
            <person name="Hugenholtz P."/>
            <person name="Kyrpides N.C."/>
            <person name="Klenk H.P."/>
        </authorList>
    </citation>
    <scope>NUCLEOTIDE SEQUENCE [LARGE SCALE GENOMIC DNA]</scope>
    <source>
        <strain evidence="4">DSM 12680 / TGB-C1</strain>
    </source>
</reference>
<evidence type="ECO:0000313" key="3">
    <source>
        <dbReference type="EMBL" id="ADI02922.1"/>
    </source>
</evidence>
<sequence length="104" mass="12012">MKKYRVLMTEPAANDLQEVVRYIAGELREPTTAQKLVGKIRDAIMSLAEMPSRHPLVADEVLAAKGIRKLPVENYIVFYVVFEEDKTVTVVRILYGRRNWEHLL</sequence>
<gene>
    <name evidence="3" type="ordered locus">Slip_2180</name>
</gene>
<evidence type="ECO:0000256" key="1">
    <source>
        <dbReference type="ARBA" id="ARBA00006226"/>
    </source>
</evidence>
<protein>
    <submittedName>
        <fullName evidence="3">Addiction module toxin, RelE/StbE family</fullName>
    </submittedName>
</protein>
<comment type="similarity">
    <text evidence="1">Belongs to the RelE toxin family.</text>
</comment>